<dbReference type="Gramene" id="mRNA:HanXRQr2_Chr08g0361081">
    <property type="protein sequence ID" value="CDS:HanXRQr2_Chr08g0361081.1"/>
    <property type="gene ID" value="HanXRQr2_Chr08g0361081"/>
</dbReference>
<comment type="caution">
    <text evidence="2">The sequence shown here is derived from an EMBL/GenBank/DDBJ whole genome shotgun (WGS) entry which is preliminary data.</text>
</comment>
<sequence>MEVWFLISRWLKISLIFAFSLTDMLEIHEFSGLGSKAKDILKGIIMVGWWCIWKARNETRFSNKLFSANRIVEDIKSLGFLWYSHRSNCKNVSWANWVSFSLM</sequence>
<evidence type="ECO:0000313" key="2">
    <source>
        <dbReference type="EMBL" id="KAF5797220.1"/>
    </source>
</evidence>
<gene>
    <name evidence="2" type="ORF">HanXRQr2_Chr08g0361081</name>
</gene>
<feature type="signal peptide" evidence="1">
    <location>
        <begin position="1"/>
        <end position="18"/>
    </location>
</feature>
<keyword evidence="3" id="KW-1185">Reference proteome</keyword>
<protein>
    <recommendedName>
        <fullName evidence="4">RNA-directed DNA polymerase, eukaryota, Reverse transcriptase zinc-binding domain protein</fullName>
    </recommendedName>
</protein>
<dbReference type="AlphaFoldDB" id="A0A9K3IIJ7"/>
<dbReference type="EMBL" id="MNCJ02000323">
    <property type="protein sequence ID" value="KAF5797220.1"/>
    <property type="molecule type" value="Genomic_DNA"/>
</dbReference>
<keyword evidence="1" id="KW-0732">Signal</keyword>
<evidence type="ECO:0000256" key="1">
    <source>
        <dbReference type="SAM" id="SignalP"/>
    </source>
</evidence>
<reference evidence="2" key="1">
    <citation type="journal article" date="2017" name="Nature">
        <title>The sunflower genome provides insights into oil metabolism, flowering and Asterid evolution.</title>
        <authorList>
            <person name="Badouin H."/>
            <person name="Gouzy J."/>
            <person name="Grassa C.J."/>
            <person name="Murat F."/>
            <person name="Staton S.E."/>
            <person name="Cottret L."/>
            <person name="Lelandais-Briere C."/>
            <person name="Owens G.L."/>
            <person name="Carrere S."/>
            <person name="Mayjonade B."/>
            <person name="Legrand L."/>
            <person name="Gill N."/>
            <person name="Kane N.C."/>
            <person name="Bowers J.E."/>
            <person name="Hubner S."/>
            <person name="Bellec A."/>
            <person name="Berard A."/>
            <person name="Berges H."/>
            <person name="Blanchet N."/>
            <person name="Boniface M.C."/>
            <person name="Brunel D."/>
            <person name="Catrice O."/>
            <person name="Chaidir N."/>
            <person name="Claudel C."/>
            <person name="Donnadieu C."/>
            <person name="Faraut T."/>
            <person name="Fievet G."/>
            <person name="Helmstetter N."/>
            <person name="King M."/>
            <person name="Knapp S.J."/>
            <person name="Lai Z."/>
            <person name="Le Paslier M.C."/>
            <person name="Lippi Y."/>
            <person name="Lorenzon L."/>
            <person name="Mandel J.R."/>
            <person name="Marage G."/>
            <person name="Marchand G."/>
            <person name="Marquand E."/>
            <person name="Bret-Mestries E."/>
            <person name="Morien E."/>
            <person name="Nambeesan S."/>
            <person name="Nguyen T."/>
            <person name="Pegot-Espagnet P."/>
            <person name="Pouilly N."/>
            <person name="Raftis F."/>
            <person name="Sallet E."/>
            <person name="Schiex T."/>
            <person name="Thomas J."/>
            <person name="Vandecasteele C."/>
            <person name="Vares D."/>
            <person name="Vear F."/>
            <person name="Vautrin S."/>
            <person name="Crespi M."/>
            <person name="Mangin B."/>
            <person name="Burke J.M."/>
            <person name="Salse J."/>
            <person name="Munos S."/>
            <person name="Vincourt P."/>
            <person name="Rieseberg L.H."/>
            <person name="Langlade N.B."/>
        </authorList>
    </citation>
    <scope>NUCLEOTIDE SEQUENCE</scope>
    <source>
        <tissue evidence="2">Leaves</tissue>
    </source>
</reference>
<evidence type="ECO:0008006" key="4">
    <source>
        <dbReference type="Google" id="ProtNLM"/>
    </source>
</evidence>
<accession>A0A9K3IIJ7</accession>
<name>A0A9K3IIJ7_HELAN</name>
<evidence type="ECO:0000313" key="3">
    <source>
        <dbReference type="Proteomes" id="UP000215914"/>
    </source>
</evidence>
<organism evidence="2 3">
    <name type="scientific">Helianthus annuus</name>
    <name type="common">Common sunflower</name>
    <dbReference type="NCBI Taxonomy" id="4232"/>
    <lineage>
        <taxon>Eukaryota</taxon>
        <taxon>Viridiplantae</taxon>
        <taxon>Streptophyta</taxon>
        <taxon>Embryophyta</taxon>
        <taxon>Tracheophyta</taxon>
        <taxon>Spermatophyta</taxon>
        <taxon>Magnoliopsida</taxon>
        <taxon>eudicotyledons</taxon>
        <taxon>Gunneridae</taxon>
        <taxon>Pentapetalae</taxon>
        <taxon>asterids</taxon>
        <taxon>campanulids</taxon>
        <taxon>Asterales</taxon>
        <taxon>Asteraceae</taxon>
        <taxon>Asteroideae</taxon>
        <taxon>Heliantheae alliance</taxon>
        <taxon>Heliantheae</taxon>
        <taxon>Helianthus</taxon>
    </lineage>
</organism>
<feature type="chain" id="PRO_5039927810" description="RNA-directed DNA polymerase, eukaryota, Reverse transcriptase zinc-binding domain protein" evidence="1">
    <location>
        <begin position="19"/>
        <end position="103"/>
    </location>
</feature>
<proteinExistence type="predicted"/>
<dbReference type="Proteomes" id="UP000215914">
    <property type="component" value="Unassembled WGS sequence"/>
</dbReference>
<reference evidence="2" key="2">
    <citation type="submission" date="2020-06" db="EMBL/GenBank/DDBJ databases">
        <title>Helianthus annuus Genome sequencing and assembly Release 2.</title>
        <authorList>
            <person name="Gouzy J."/>
            <person name="Langlade N."/>
            <person name="Munos S."/>
        </authorList>
    </citation>
    <scope>NUCLEOTIDE SEQUENCE</scope>
    <source>
        <tissue evidence="2">Leaves</tissue>
    </source>
</reference>